<keyword evidence="4 7" id="KW-0472">Membrane</keyword>
<dbReference type="PANTHER" id="PTHR33048">
    <property type="entry name" value="PTH11-LIKE INTEGRAL MEMBRANE PROTEIN (AFU_ORTHOLOGUE AFUA_5G11245)"/>
    <property type="match status" value="1"/>
</dbReference>
<feature type="region of interest" description="Disordered" evidence="6">
    <location>
        <begin position="209"/>
        <end position="256"/>
    </location>
</feature>
<dbReference type="VEuPathDB" id="FungiDB:MMYC01_209864"/>
<evidence type="ECO:0000256" key="3">
    <source>
        <dbReference type="ARBA" id="ARBA00022989"/>
    </source>
</evidence>
<name>A0A175VTB6_9PEZI</name>
<evidence type="ECO:0000256" key="5">
    <source>
        <dbReference type="ARBA" id="ARBA00038359"/>
    </source>
</evidence>
<feature type="transmembrane region" description="Helical" evidence="7">
    <location>
        <begin position="14"/>
        <end position="36"/>
    </location>
</feature>
<protein>
    <recommendedName>
        <fullName evidence="8">Rhodopsin domain-containing protein</fullName>
    </recommendedName>
</protein>
<evidence type="ECO:0000313" key="10">
    <source>
        <dbReference type="Proteomes" id="UP000078237"/>
    </source>
</evidence>
<feature type="compositionally biased region" description="Polar residues" evidence="6">
    <location>
        <begin position="171"/>
        <end position="192"/>
    </location>
</feature>
<evidence type="ECO:0000256" key="7">
    <source>
        <dbReference type="SAM" id="Phobius"/>
    </source>
</evidence>
<organism evidence="9 10">
    <name type="scientific">Madurella mycetomatis</name>
    <dbReference type="NCBI Taxonomy" id="100816"/>
    <lineage>
        <taxon>Eukaryota</taxon>
        <taxon>Fungi</taxon>
        <taxon>Dikarya</taxon>
        <taxon>Ascomycota</taxon>
        <taxon>Pezizomycotina</taxon>
        <taxon>Sordariomycetes</taxon>
        <taxon>Sordariomycetidae</taxon>
        <taxon>Sordariales</taxon>
        <taxon>Sordariales incertae sedis</taxon>
        <taxon>Madurella</taxon>
    </lineage>
</organism>
<feature type="transmembrane region" description="Helical" evidence="7">
    <location>
        <begin position="138"/>
        <end position="158"/>
    </location>
</feature>
<sequence>MYYRIFRIPYFKKIAYIIAAFIIAWVICITFLFIFICVPVEKLWYPDLPGHCIDQVGTWISNAASTILSDIAILALPIPQVWQLQLRRSEKIGVTIAFCLGFFVVFASVYRFTVLFSYSNNDPTYTLAPTVGWTAIEMSAGIVSACLPTMSPVMFLVLRKMGVKKSILGKSANTNPSSRNNFVKSSGQSGNRSEGELLKSKKDAAGTFYRLPDDNISGETANGDSPVDAELRPDHGYAYTVTSKPGKSNGESLAANDIPLHGIRVDTDFKQSAS</sequence>
<dbReference type="InterPro" id="IPR049326">
    <property type="entry name" value="Rhodopsin_dom_fungi"/>
</dbReference>
<comment type="subcellular location">
    <subcellularLocation>
        <location evidence="1">Membrane</location>
        <topology evidence="1">Multi-pass membrane protein</topology>
    </subcellularLocation>
</comment>
<feature type="region of interest" description="Disordered" evidence="6">
    <location>
        <begin position="169"/>
        <end position="197"/>
    </location>
</feature>
<evidence type="ECO:0000256" key="4">
    <source>
        <dbReference type="ARBA" id="ARBA00023136"/>
    </source>
</evidence>
<gene>
    <name evidence="9" type="ORF">MMYC01_209864</name>
</gene>
<comment type="similarity">
    <text evidence="5">Belongs to the SAT4 family.</text>
</comment>
<comment type="caution">
    <text evidence="9">The sequence shown here is derived from an EMBL/GenBank/DDBJ whole genome shotgun (WGS) entry which is preliminary data.</text>
</comment>
<dbReference type="InterPro" id="IPR052337">
    <property type="entry name" value="SAT4-like"/>
</dbReference>
<keyword evidence="3 7" id="KW-1133">Transmembrane helix</keyword>
<reference evidence="9 10" key="1">
    <citation type="journal article" date="2016" name="Genome Announc.">
        <title>Genome Sequence of Madurella mycetomatis mm55, Isolated from a Human Mycetoma Case in Sudan.</title>
        <authorList>
            <person name="Smit S."/>
            <person name="Derks M.F."/>
            <person name="Bervoets S."/>
            <person name="Fahal A."/>
            <person name="van Leeuwen W."/>
            <person name="van Belkum A."/>
            <person name="van de Sande W.W."/>
        </authorList>
    </citation>
    <scope>NUCLEOTIDE SEQUENCE [LARGE SCALE GENOMIC DNA]</scope>
    <source>
        <strain evidence="10">mm55</strain>
    </source>
</reference>
<accession>A0A175VTB6</accession>
<dbReference type="PANTHER" id="PTHR33048:SF151">
    <property type="entry name" value="INTEGRAL MEMBRANE PROTEIN"/>
    <property type="match status" value="1"/>
</dbReference>
<dbReference type="GO" id="GO:0016020">
    <property type="term" value="C:membrane"/>
    <property type="evidence" value="ECO:0007669"/>
    <property type="project" value="UniProtKB-SubCell"/>
</dbReference>
<dbReference type="OrthoDB" id="3934549at2759"/>
<evidence type="ECO:0000259" key="8">
    <source>
        <dbReference type="Pfam" id="PF20684"/>
    </source>
</evidence>
<feature type="domain" description="Rhodopsin" evidence="8">
    <location>
        <begin position="1"/>
        <end position="154"/>
    </location>
</feature>
<keyword evidence="2 7" id="KW-0812">Transmembrane</keyword>
<keyword evidence="10" id="KW-1185">Reference proteome</keyword>
<dbReference type="STRING" id="100816.A0A175VTB6"/>
<evidence type="ECO:0000256" key="1">
    <source>
        <dbReference type="ARBA" id="ARBA00004141"/>
    </source>
</evidence>
<feature type="compositionally biased region" description="Polar residues" evidence="6">
    <location>
        <begin position="240"/>
        <end position="251"/>
    </location>
</feature>
<evidence type="ECO:0000256" key="2">
    <source>
        <dbReference type="ARBA" id="ARBA00022692"/>
    </source>
</evidence>
<evidence type="ECO:0000256" key="6">
    <source>
        <dbReference type="SAM" id="MobiDB-lite"/>
    </source>
</evidence>
<dbReference type="Proteomes" id="UP000078237">
    <property type="component" value="Unassembled WGS sequence"/>
</dbReference>
<dbReference type="Pfam" id="PF20684">
    <property type="entry name" value="Fung_rhodopsin"/>
    <property type="match status" value="1"/>
</dbReference>
<evidence type="ECO:0000313" key="9">
    <source>
        <dbReference type="EMBL" id="KXX74485.1"/>
    </source>
</evidence>
<feature type="transmembrane region" description="Helical" evidence="7">
    <location>
        <begin position="94"/>
        <end position="118"/>
    </location>
</feature>
<dbReference type="EMBL" id="LCTW02000347">
    <property type="protein sequence ID" value="KXX74485.1"/>
    <property type="molecule type" value="Genomic_DNA"/>
</dbReference>
<dbReference type="AlphaFoldDB" id="A0A175VTB6"/>
<proteinExistence type="inferred from homology"/>